<feature type="transmembrane region" description="Helical" evidence="1">
    <location>
        <begin position="201"/>
        <end position="218"/>
    </location>
</feature>
<organism evidence="2 3">
    <name type="scientific">Pseudomonas kuykendallii</name>
    <dbReference type="NCBI Taxonomy" id="1007099"/>
    <lineage>
        <taxon>Bacteria</taxon>
        <taxon>Pseudomonadati</taxon>
        <taxon>Pseudomonadota</taxon>
        <taxon>Gammaproteobacteria</taxon>
        <taxon>Pseudomonadales</taxon>
        <taxon>Pseudomonadaceae</taxon>
        <taxon>Pseudomonas</taxon>
    </lineage>
</organism>
<evidence type="ECO:0000313" key="3">
    <source>
        <dbReference type="Proteomes" id="UP000243778"/>
    </source>
</evidence>
<dbReference type="AlphaFoldDB" id="A0A1H2XFP6"/>
<evidence type="ECO:0008006" key="4">
    <source>
        <dbReference type="Google" id="ProtNLM"/>
    </source>
</evidence>
<keyword evidence="1" id="KW-1133">Transmembrane helix</keyword>
<dbReference type="Proteomes" id="UP000243778">
    <property type="component" value="Unassembled WGS sequence"/>
</dbReference>
<evidence type="ECO:0000256" key="1">
    <source>
        <dbReference type="SAM" id="Phobius"/>
    </source>
</evidence>
<feature type="transmembrane region" description="Helical" evidence="1">
    <location>
        <begin position="297"/>
        <end position="318"/>
    </location>
</feature>
<proteinExistence type="predicted"/>
<dbReference type="OrthoDB" id="1675191at2"/>
<feature type="transmembrane region" description="Helical" evidence="1">
    <location>
        <begin position="46"/>
        <end position="63"/>
    </location>
</feature>
<feature type="transmembrane region" description="Helical" evidence="1">
    <location>
        <begin position="100"/>
        <end position="120"/>
    </location>
</feature>
<dbReference type="STRING" id="1007099.SAMN05216287_1889"/>
<feature type="transmembrane region" description="Helical" evidence="1">
    <location>
        <begin position="225"/>
        <end position="244"/>
    </location>
</feature>
<name>A0A1H2XFP6_9PSED</name>
<dbReference type="EMBL" id="FNNU01000002">
    <property type="protein sequence ID" value="SDW91742.1"/>
    <property type="molecule type" value="Genomic_DNA"/>
</dbReference>
<accession>A0A1H2XFP6</accession>
<protein>
    <recommendedName>
        <fullName evidence="4">DUF2157 domain-containing protein</fullName>
    </recommendedName>
</protein>
<reference evidence="3" key="1">
    <citation type="submission" date="2016-10" db="EMBL/GenBank/DDBJ databases">
        <authorList>
            <person name="Varghese N."/>
            <person name="Submissions S."/>
        </authorList>
    </citation>
    <scope>NUCLEOTIDE SEQUENCE [LARGE SCALE GENOMIC DNA]</scope>
    <source>
        <strain evidence="3">NRRL B-59562</strain>
    </source>
</reference>
<feature type="transmembrane region" description="Helical" evidence="1">
    <location>
        <begin position="160"/>
        <end position="181"/>
    </location>
</feature>
<keyword evidence="1" id="KW-0472">Membrane</keyword>
<feature type="transmembrane region" description="Helical" evidence="1">
    <location>
        <begin position="274"/>
        <end position="291"/>
    </location>
</feature>
<keyword evidence="3" id="KW-1185">Reference proteome</keyword>
<keyword evidence="1" id="KW-0812">Transmembrane</keyword>
<evidence type="ECO:0000313" key="2">
    <source>
        <dbReference type="EMBL" id="SDW91742.1"/>
    </source>
</evidence>
<dbReference type="RefSeq" id="WP_090226982.1">
    <property type="nucleotide sequence ID" value="NZ_FNNU01000002.1"/>
</dbReference>
<sequence>MTERFEAADLTRAVQAGILQPGQEHALLAFLRRQQPDQPSFQLAHVAYYFGAVLIIGALGWLLTEAWMRIGEIALLLIAIAYMALFTLCGLGLWRRGLQIPGGLLGAVAVSLTPLAVFALQRLLGWWPEDDGLGDYHDYYVYVRGGWLGMEVATVLAGLLMLRLLPFPFIVMPLAAALWFMSMDLTDLLYGTDFSWEQRRWVSLWFGLALILASLLVDGRTRRDFAFWGYFAGLLAFWGGLTLMDSGSELGKAFYCLINLSLMGIAVALRRPLFMVFGALGVAAYLGYLSYRVFADSLLFPIVLTLIGIGLIGIGVAYQKRRETLTENLRQALPKGLLALLPALRR</sequence>
<feature type="transmembrane region" description="Helical" evidence="1">
    <location>
        <begin position="250"/>
        <end position="269"/>
    </location>
</feature>
<feature type="transmembrane region" description="Helical" evidence="1">
    <location>
        <begin position="75"/>
        <end position="94"/>
    </location>
</feature>
<gene>
    <name evidence="2" type="ORF">SAMN05216287_1889</name>
</gene>